<dbReference type="AlphaFoldDB" id="A0A2J6PW10"/>
<dbReference type="Proteomes" id="UP000235672">
    <property type="component" value="Unassembled WGS sequence"/>
</dbReference>
<sequence>MLEPAQPDPVARLVRMSGESSTSKISNRLVPSWRKRATSSSSKGTSSKTAPSDVPRIPSLAETPSSTKTAFLNSFRRTKQEPTKRILCKACANLTSVFDDSSRAARDTDKEGASHIYHHSDLISLLECSAVCPLCALIVKAVPRCLEWSLWGLVRKVVFEGGLNENVPLQEWKIYLENPHSGLLPPSRTAWYSSVTKIYMTRVRSLNLPEDIPLAEILSMIQEEMSTGYFGFWTQVIRIREQYAMKGQFWGFCAVSSDGQGRVCIADNIFWPPKDCNISKRRDCQLGCREVGAHTGRYTTDPGSCQRMDCYVLPSPS</sequence>
<proteinExistence type="predicted"/>
<keyword evidence="3" id="KW-1185">Reference proteome</keyword>
<protein>
    <submittedName>
        <fullName evidence="2">Uncharacterized protein</fullName>
    </submittedName>
</protein>
<name>A0A2J6PW10_9HELO</name>
<evidence type="ECO:0000256" key="1">
    <source>
        <dbReference type="SAM" id="MobiDB-lite"/>
    </source>
</evidence>
<feature type="compositionally biased region" description="Low complexity" evidence="1">
    <location>
        <begin position="38"/>
        <end position="52"/>
    </location>
</feature>
<feature type="region of interest" description="Disordered" evidence="1">
    <location>
        <begin position="1"/>
        <end position="62"/>
    </location>
</feature>
<dbReference type="EMBL" id="KZ613495">
    <property type="protein sequence ID" value="PMD18218.1"/>
    <property type="molecule type" value="Genomic_DNA"/>
</dbReference>
<evidence type="ECO:0000313" key="3">
    <source>
        <dbReference type="Proteomes" id="UP000235672"/>
    </source>
</evidence>
<reference evidence="2 3" key="1">
    <citation type="submission" date="2016-05" db="EMBL/GenBank/DDBJ databases">
        <title>A degradative enzymes factory behind the ericoid mycorrhizal symbiosis.</title>
        <authorList>
            <consortium name="DOE Joint Genome Institute"/>
            <person name="Martino E."/>
            <person name="Morin E."/>
            <person name="Grelet G."/>
            <person name="Kuo A."/>
            <person name="Kohler A."/>
            <person name="Daghino S."/>
            <person name="Barry K."/>
            <person name="Choi C."/>
            <person name="Cichocki N."/>
            <person name="Clum A."/>
            <person name="Copeland A."/>
            <person name="Hainaut M."/>
            <person name="Haridas S."/>
            <person name="Labutti K."/>
            <person name="Lindquist E."/>
            <person name="Lipzen A."/>
            <person name="Khouja H.-R."/>
            <person name="Murat C."/>
            <person name="Ohm R."/>
            <person name="Olson A."/>
            <person name="Spatafora J."/>
            <person name="Veneault-Fourrey C."/>
            <person name="Henrissat B."/>
            <person name="Grigoriev I."/>
            <person name="Martin F."/>
            <person name="Perotto S."/>
        </authorList>
    </citation>
    <scope>NUCLEOTIDE SEQUENCE [LARGE SCALE GENOMIC DNA]</scope>
    <source>
        <strain evidence="2 3">UAMH 7357</strain>
    </source>
</reference>
<gene>
    <name evidence="2" type="ORF">NA56DRAFT_247220</name>
</gene>
<organism evidence="2 3">
    <name type="scientific">Hyaloscypha hepaticicola</name>
    <dbReference type="NCBI Taxonomy" id="2082293"/>
    <lineage>
        <taxon>Eukaryota</taxon>
        <taxon>Fungi</taxon>
        <taxon>Dikarya</taxon>
        <taxon>Ascomycota</taxon>
        <taxon>Pezizomycotina</taxon>
        <taxon>Leotiomycetes</taxon>
        <taxon>Helotiales</taxon>
        <taxon>Hyaloscyphaceae</taxon>
        <taxon>Hyaloscypha</taxon>
    </lineage>
</organism>
<accession>A0A2J6PW10</accession>
<evidence type="ECO:0000313" key="2">
    <source>
        <dbReference type="EMBL" id="PMD18218.1"/>
    </source>
</evidence>